<dbReference type="EMBL" id="JAAVMX010000005">
    <property type="protein sequence ID" value="KAF4507910.1"/>
    <property type="molecule type" value="Genomic_DNA"/>
</dbReference>
<name>A0A8H4PPG4_9HYPO</name>
<accession>A0A8H4PPG4</accession>
<comment type="caution">
    <text evidence="1">The sequence shown here is derived from an EMBL/GenBank/DDBJ whole genome shotgun (WGS) entry which is preliminary data.</text>
</comment>
<protein>
    <submittedName>
        <fullName evidence="1">Uncharacterized protein</fullName>
    </submittedName>
</protein>
<evidence type="ECO:0000313" key="2">
    <source>
        <dbReference type="Proteomes" id="UP000557566"/>
    </source>
</evidence>
<evidence type="ECO:0000313" key="1">
    <source>
        <dbReference type="EMBL" id="KAF4507910.1"/>
    </source>
</evidence>
<dbReference type="AlphaFoldDB" id="A0A8H4PPG4"/>
<reference evidence="1 2" key="1">
    <citation type="journal article" date="2020" name="Genome Biol. Evol.">
        <title>A new high-quality draft genome assembly of the Chinese cordyceps Ophiocordyceps sinensis.</title>
        <authorList>
            <person name="Shu R."/>
            <person name="Zhang J."/>
            <person name="Meng Q."/>
            <person name="Zhang H."/>
            <person name="Zhou G."/>
            <person name="Li M."/>
            <person name="Wu P."/>
            <person name="Zhao Y."/>
            <person name="Chen C."/>
            <person name="Qin Q."/>
        </authorList>
    </citation>
    <scope>NUCLEOTIDE SEQUENCE [LARGE SCALE GENOMIC DNA]</scope>
    <source>
        <strain evidence="1 2">IOZ07</strain>
    </source>
</reference>
<proteinExistence type="predicted"/>
<keyword evidence="2" id="KW-1185">Reference proteome</keyword>
<dbReference type="Proteomes" id="UP000557566">
    <property type="component" value="Unassembled WGS sequence"/>
</dbReference>
<gene>
    <name evidence="1" type="ORF">G6O67_004358</name>
</gene>
<organism evidence="1 2">
    <name type="scientific">Ophiocordyceps sinensis</name>
    <dbReference type="NCBI Taxonomy" id="72228"/>
    <lineage>
        <taxon>Eukaryota</taxon>
        <taxon>Fungi</taxon>
        <taxon>Dikarya</taxon>
        <taxon>Ascomycota</taxon>
        <taxon>Pezizomycotina</taxon>
        <taxon>Sordariomycetes</taxon>
        <taxon>Hypocreomycetidae</taxon>
        <taxon>Hypocreales</taxon>
        <taxon>Ophiocordycipitaceae</taxon>
        <taxon>Ophiocordyceps</taxon>
    </lineage>
</organism>
<dbReference type="OrthoDB" id="4965674at2759"/>
<sequence>MVQYLLSKSGTTYEEYVAAPKLLDRVSEQAIREDESRTALRRTWASKTGRCTSFAIKVSTRLDQHYPGVFDFQIYDLKGHRVARCHKTGILIDSSSRQGAIRLREGEWISSEDGTQNWKWIDGKSKFETSRGLKVSSQPVAQLLLFCFDQSNKGGRTSMG</sequence>